<evidence type="ECO:0000259" key="8">
    <source>
        <dbReference type="Pfam" id="PF02554"/>
    </source>
</evidence>
<evidence type="ECO:0000256" key="3">
    <source>
        <dbReference type="ARBA" id="ARBA00022475"/>
    </source>
</evidence>
<feature type="domain" description="CstA N-terminal" evidence="8">
    <location>
        <begin position="2"/>
        <end position="354"/>
    </location>
</feature>
<feature type="transmembrane region" description="Helical" evidence="7">
    <location>
        <begin position="493"/>
        <end position="511"/>
    </location>
</feature>
<dbReference type="PANTHER" id="PTHR30252">
    <property type="entry name" value="INNER MEMBRANE PEPTIDE TRANSPORTER"/>
    <property type="match status" value="1"/>
</dbReference>
<comment type="caution">
    <text evidence="9">The sequence shown here is derived from an EMBL/GenBank/DDBJ whole genome shotgun (WGS) entry which is preliminary data.</text>
</comment>
<feature type="transmembrane region" description="Helical" evidence="7">
    <location>
        <begin position="84"/>
        <end position="108"/>
    </location>
</feature>
<feature type="transmembrane region" description="Helical" evidence="7">
    <location>
        <begin position="205"/>
        <end position="224"/>
    </location>
</feature>
<keyword evidence="4 7" id="KW-0812">Transmembrane</keyword>
<evidence type="ECO:0000313" key="9">
    <source>
        <dbReference type="EMBL" id="MCU6800351.1"/>
    </source>
</evidence>
<dbReference type="InterPro" id="IPR003706">
    <property type="entry name" value="CstA_N"/>
</dbReference>
<comment type="subcellular location">
    <subcellularLocation>
        <location evidence="1">Cell membrane</location>
        <topology evidence="1">Multi-pass membrane protein</topology>
    </subcellularLocation>
</comment>
<comment type="similarity">
    <text evidence="2">Belongs to the peptide transporter carbon starvation (CstA) (TC 2.A.114) family.</text>
</comment>
<organism evidence="9 10">
    <name type="scientific">Alitiscatomonas aceti</name>
    <dbReference type="NCBI Taxonomy" id="2981724"/>
    <lineage>
        <taxon>Bacteria</taxon>
        <taxon>Bacillati</taxon>
        <taxon>Bacillota</taxon>
        <taxon>Clostridia</taxon>
        <taxon>Lachnospirales</taxon>
        <taxon>Lachnospiraceae</taxon>
        <taxon>Alitiscatomonas</taxon>
    </lineage>
</organism>
<dbReference type="RefSeq" id="WP_158359039.1">
    <property type="nucleotide sequence ID" value="NZ_JAOQJF010000020.1"/>
</dbReference>
<feature type="transmembrane region" description="Helical" evidence="7">
    <location>
        <begin position="379"/>
        <end position="406"/>
    </location>
</feature>
<feature type="transmembrane region" description="Helical" evidence="7">
    <location>
        <begin position="230"/>
        <end position="250"/>
    </location>
</feature>
<evidence type="ECO:0000256" key="2">
    <source>
        <dbReference type="ARBA" id="ARBA00007755"/>
    </source>
</evidence>
<feature type="transmembrane region" description="Helical" evidence="7">
    <location>
        <begin position="174"/>
        <end position="193"/>
    </location>
</feature>
<feature type="transmembrane region" description="Helical" evidence="7">
    <location>
        <begin position="296"/>
        <end position="316"/>
    </location>
</feature>
<proteinExistence type="inferred from homology"/>
<keyword evidence="10" id="KW-1185">Reference proteome</keyword>
<protein>
    <submittedName>
        <fullName evidence="9">Carbon starvation protein A</fullName>
    </submittedName>
</protein>
<accession>A0ABT2V250</accession>
<feature type="domain" description="CstA N-terminal" evidence="8">
    <location>
        <begin position="364"/>
        <end position="508"/>
    </location>
</feature>
<evidence type="ECO:0000256" key="4">
    <source>
        <dbReference type="ARBA" id="ARBA00022692"/>
    </source>
</evidence>
<dbReference type="InterPro" id="IPR051605">
    <property type="entry name" value="CstA"/>
</dbReference>
<evidence type="ECO:0000256" key="7">
    <source>
        <dbReference type="SAM" id="Phobius"/>
    </source>
</evidence>
<dbReference type="Proteomes" id="UP001652395">
    <property type="component" value="Unassembled WGS sequence"/>
</dbReference>
<dbReference type="EMBL" id="JAOQJF010000020">
    <property type="protein sequence ID" value="MCU6800351.1"/>
    <property type="molecule type" value="Genomic_DNA"/>
</dbReference>
<evidence type="ECO:0000256" key="1">
    <source>
        <dbReference type="ARBA" id="ARBA00004651"/>
    </source>
</evidence>
<evidence type="ECO:0000256" key="5">
    <source>
        <dbReference type="ARBA" id="ARBA00022989"/>
    </source>
</evidence>
<feature type="transmembrane region" description="Helical" evidence="7">
    <location>
        <begin position="531"/>
        <end position="552"/>
    </location>
</feature>
<evidence type="ECO:0000313" key="10">
    <source>
        <dbReference type="Proteomes" id="UP001652395"/>
    </source>
</evidence>
<dbReference type="PANTHER" id="PTHR30252:SF0">
    <property type="entry name" value="PEPTIDE TRANSPORTER CSTA"/>
    <property type="match status" value="1"/>
</dbReference>
<gene>
    <name evidence="9" type="ORF">OCV69_10475</name>
</gene>
<evidence type="ECO:0000256" key="6">
    <source>
        <dbReference type="ARBA" id="ARBA00023136"/>
    </source>
</evidence>
<keyword evidence="6 7" id="KW-0472">Membrane</keyword>
<feature type="transmembrane region" description="Helical" evidence="7">
    <location>
        <begin position="464"/>
        <end position="486"/>
    </location>
</feature>
<feature type="transmembrane region" description="Helical" evidence="7">
    <location>
        <begin position="257"/>
        <end position="276"/>
    </location>
</feature>
<keyword evidence="5 7" id="KW-1133">Transmembrane helix</keyword>
<feature type="transmembrane region" description="Helical" evidence="7">
    <location>
        <begin position="129"/>
        <end position="154"/>
    </location>
</feature>
<name>A0ABT2V250_9FIRM</name>
<sequence length="571" mass="61245">MNTLVIVLISAICLASAYVLYGRFLAKKWGIDPKAKTPAVVHADGQDYVPTDGWTVFSHQFSSIAGAGPVTGAIQAAVFGWVPVLLWILIGGVFFGAVTDFGALYVSVKNDGKSMGLLIEKYIGRLGRKLFLVFCWLFTWLVIAAFADMVAGTFNAYQTVDGVTSLSEAAKTNGAAGTISLLFIVFAMLFGVLQTRLHFTGWKETILGLACTVAALALGMMAPITAGKEAWTYITFIYIFFAAVLPMWLLKQPRDIMTTYMFIGMIAGAVLGLFVAHPSMNLPMYTGFHNEKLGDMFPILFVTVACGAVSGFHSLVSSGTSSKTVANEKDMLKVGYGAMVLESLLAVLALCVAGAAAGADGTPAAGTPFQIFSNGVAGFFQMFGVPMYIAQCFMTMCVSALALTSLDAVARIGRMSLQELFSVDDMEHAEGWRKFICNKYVSTLLTLFFGFVLTRIGYSNIWPLFGSANQLLSALVLVTLCVFMKVTGRSNKMLFPPLAIMLCVTTTALVQRTKALVTAFASGSATFMVEGLQLIIAILLMLLGLIIVVNSLRAYFASRHNSEKTAPAAAS</sequence>
<feature type="transmembrane region" description="Helical" evidence="7">
    <location>
        <begin position="336"/>
        <end position="359"/>
    </location>
</feature>
<dbReference type="Pfam" id="PF02554">
    <property type="entry name" value="CstA"/>
    <property type="match status" value="2"/>
</dbReference>
<reference evidence="9 10" key="1">
    <citation type="journal article" date="2021" name="ISME Commun">
        <title>Automated analysis of genomic sequences facilitates high-throughput and comprehensive description of bacteria.</title>
        <authorList>
            <person name="Hitch T.C.A."/>
        </authorList>
    </citation>
    <scope>NUCLEOTIDE SEQUENCE [LARGE SCALE GENOMIC DNA]</scope>
    <source>
        <strain evidence="10">f_CCE</strain>
    </source>
</reference>
<keyword evidence="3" id="KW-1003">Cell membrane</keyword>
<feature type="transmembrane region" description="Helical" evidence="7">
    <location>
        <begin position="440"/>
        <end position="458"/>
    </location>
</feature>